<dbReference type="RefSeq" id="XP_001944615.3">
    <property type="nucleotide sequence ID" value="XM_001944580.5"/>
</dbReference>
<feature type="transmembrane region" description="Helical" evidence="1">
    <location>
        <begin position="213"/>
        <end position="234"/>
    </location>
</feature>
<dbReference type="InterPro" id="IPR031578">
    <property type="entry name" value="TipE"/>
</dbReference>
<dbReference type="AlphaFoldDB" id="A0A8R1W396"/>
<keyword evidence="3" id="KW-1185">Reference proteome</keyword>
<evidence type="ECO:0008006" key="4">
    <source>
        <dbReference type="Google" id="ProtNLM"/>
    </source>
</evidence>
<dbReference type="Proteomes" id="UP000007819">
    <property type="component" value="Chromosome A3"/>
</dbReference>
<dbReference type="OrthoDB" id="6350671at2759"/>
<dbReference type="CTD" id="41215"/>
<organism evidence="2 3">
    <name type="scientific">Acyrthosiphon pisum</name>
    <name type="common">Pea aphid</name>
    <dbReference type="NCBI Taxonomy" id="7029"/>
    <lineage>
        <taxon>Eukaryota</taxon>
        <taxon>Metazoa</taxon>
        <taxon>Ecdysozoa</taxon>
        <taxon>Arthropoda</taxon>
        <taxon>Hexapoda</taxon>
        <taxon>Insecta</taxon>
        <taxon>Pterygota</taxon>
        <taxon>Neoptera</taxon>
        <taxon>Paraneoptera</taxon>
        <taxon>Hemiptera</taxon>
        <taxon>Sternorrhyncha</taxon>
        <taxon>Aphidomorpha</taxon>
        <taxon>Aphidoidea</taxon>
        <taxon>Aphididae</taxon>
        <taxon>Macrosiphini</taxon>
        <taxon>Acyrthosiphon</taxon>
    </lineage>
</organism>
<protein>
    <recommendedName>
        <fullName evidence="4">Protein tipE</fullName>
    </recommendedName>
</protein>
<keyword evidence="1" id="KW-0812">Transmembrane</keyword>
<dbReference type="PANTHER" id="PTHR12335:SF4">
    <property type="entry name" value="TIPE HOMOLOG 1, ISOFORM B"/>
    <property type="match status" value="1"/>
</dbReference>
<dbReference type="KEGG" id="api:100165542"/>
<dbReference type="PANTHER" id="PTHR12335">
    <property type="entry name" value="TIPE PROTEIN TEMPERATURE-INDUCED PARALYTIC E"/>
    <property type="match status" value="1"/>
</dbReference>
<dbReference type="GO" id="GO:0002028">
    <property type="term" value="P:regulation of sodium ion transport"/>
    <property type="evidence" value="ECO:0007669"/>
    <property type="project" value="TreeGrafter"/>
</dbReference>
<name>A0A8R1W396_ACYPI</name>
<reference evidence="3" key="1">
    <citation type="submission" date="2010-06" db="EMBL/GenBank/DDBJ databases">
        <authorList>
            <person name="Jiang H."/>
            <person name="Abraham K."/>
            <person name="Ali S."/>
            <person name="Alsbrooks S.L."/>
            <person name="Anim B.N."/>
            <person name="Anosike U.S."/>
            <person name="Attaway T."/>
            <person name="Bandaranaike D.P."/>
            <person name="Battles P.K."/>
            <person name="Bell S.N."/>
            <person name="Bell A.V."/>
            <person name="Beltran B."/>
            <person name="Bickham C."/>
            <person name="Bustamante Y."/>
            <person name="Caleb T."/>
            <person name="Canada A."/>
            <person name="Cardenas V."/>
            <person name="Carter K."/>
            <person name="Chacko J."/>
            <person name="Chandrabose M.N."/>
            <person name="Chavez D."/>
            <person name="Chavez A."/>
            <person name="Chen L."/>
            <person name="Chu H.-S."/>
            <person name="Claassen K.J."/>
            <person name="Cockrell R."/>
            <person name="Collins M."/>
            <person name="Cooper J.A."/>
            <person name="Cree A."/>
            <person name="Curry S.M."/>
            <person name="Da Y."/>
            <person name="Dao M.D."/>
            <person name="Das B."/>
            <person name="Davila M.-L."/>
            <person name="Davy-Carroll L."/>
            <person name="Denson S."/>
            <person name="Dinh H."/>
            <person name="Ebong V.E."/>
            <person name="Edwards J.R."/>
            <person name="Egan A."/>
            <person name="El-Daye J."/>
            <person name="Escobedo L."/>
            <person name="Fernandez S."/>
            <person name="Fernando P.R."/>
            <person name="Flagg N."/>
            <person name="Forbes L.D."/>
            <person name="Fowler R.G."/>
            <person name="Fu Q."/>
            <person name="Gabisi R.A."/>
            <person name="Ganer J."/>
            <person name="Garbino Pronczuk A."/>
            <person name="Garcia R.M."/>
            <person name="Garner T."/>
            <person name="Garrett T.E."/>
            <person name="Gonzalez D.A."/>
            <person name="Hamid H."/>
            <person name="Hawkins E.S."/>
            <person name="Hirani K."/>
            <person name="Hogues M.E."/>
            <person name="Hollins B."/>
            <person name="Hsiao C.-H."/>
            <person name="Jabil R."/>
            <person name="James M.L."/>
            <person name="Jhangiani S.N."/>
            <person name="Johnson B."/>
            <person name="Johnson Q."/>
            <person name="Joshi V."/>
            <person name="Kalu J.B."/>
            <person name="Kam C."/>
            <person name="Kashfia A."/>
            <person name="Keebler J."/>
            <person name="Kisamo H."/>
            <person name="Kovar C.L."/>
            <person name="Lago L.A."/>
            <person name="Lai C.-Y."/>
            <person name="Laidlaw J."/>
            <person name="Lara F."/>
            <person name="Le T.-K."/>
            <person name="Lee S.L."/>
            <person name="Legall F.H."/>
            <person name="Lemon S.J."/>
            <person name="Lewis L.R."/>
            <person name="Li B."/>
            <person name="Liu Y."/>
            <person name="Liu Y.-S."/>
            <person name="Lopez J."/>
            <person name="Lozado R.J."/>
            <person name="Lu J."/>
            <person name="Madu R.C."/>
            <person name="Maheshwari M."/>
            <person name="Maheshwari R."/>
            <person name="Malloy K."/>
            <person name="Martinez E."/>
            <person name="Mathew T."/>
            <person name="Mercado I.C."/>
            <person name="Mercado C."/>
            <person name="Meyer B."/>
            <person name="Montgomery K."/>
            <person name="Morgan M.B."/>
            <person name="Munidasa M."/>
            <person name="Nazareth L.V."/>
            <person name="Nelson J."/>
            <person name="Ng B.M."/>
            <person name="Nguyen N.B."/>
            <person name="Nguyen P.Q."/>
            <person name="Nguyen T."/>
            <person name="Obregon M."/>
            <person name="Okwuonu G.O."/>
            <person name="Onwere C.G."/>
            <person name="Orozco G."/>
            <person name="Parra A."/>
            <person name="Patel S."/>
            <person name="Patil S."/>
            <person name="Perez A."/>
            <person name="Perez Y."/>
            <person name="Pham C."/>
            <person name="Primus E.L."/>
            <person name="Pu L.-L."/>
            <person name="Puazo M."/>
            <person name="Qin X."/>
            <person name="Quiroz J.B."/>
            <person name="Reese J."/>
            <person name="Richards S."/>
            <person name="Rives C.M."/>
            <person name="Robberts R."/>
            <person name="Ruiz S.J."/>
            <person name="Ruiz M.J."/>
            <person name="Santibanez J."/>
            <person name="Schneider B.W."/>
            <person name="Sisson I."/>
            <person name="Smith M."/>
            <person name="Sodergren E."/>
            <person name="Song X.-Z."/>
            <person name="Song B.B."/>
            <person name="Summersgill H."/>
            <person name="Thelus R."/>
            <person name="Thornton R.D."/>
            <person name="Trejos Z.Y."/>
            <person name="Usmani K."/>
            <person name="Vattathil S."/>
            <person name="Villasana D."/>
            <person name="Walker D.L."/>
            <person name="Wang S."/>
            <person name="Wang K."/>
            <person name="White C.S."/>
            <person name="Williams A.C."/>
            <person name="Williamson J."/>
            <person name="Wilson K."/>
            <person name="Woghiren I.O."/>
            <person name="Woodworth J.R."/>
            <person name="Worley K.C."/>
            <person name="Wright R.A."/>
            <person name="Wu W."/>
            <person name="Young L."/>
            <person name="Zhang L."/>
            <person name="Zhang J."/>
            <person name="Zhu Y."/>
            <person name="Muzny D.M."/>
            <person name="Weinstock G."/>
            <person name="Gibbs R.A."/>
        </authorList>
    </citation>
    <scope>NUCLEOTIDE SEQUENCE [LARGE SCALE GENOMIC DNA]</scope>
    <source>
        <strain evidence="3">LSR1</strain>
    </source>
</reference>
<sequence>MRSASSELLLDTKQQQLRKKKLLELAAAKKQKRGVPRTLREKVWFYSTLSFAMIAVGSGSALLFLVPLYVDPAVSTLLADFVPEPVQCTTVRREQLAGLYNCTWSSCREGCTSDVYNCSHIYVAYRTSADGVSGAGGGGGGIQVASGRGGDVIVPEAVLLVNIKGCGYPPAVACSNFTKAYGVPGATFPCHYSRQNHTLAVVGYDKRQQYADIVHYFAVPFAVCVVTSIVLCVMHCDCQQAAAAAAGQQALPETSRSSAGHSHTEGYSDHSISTRVERLDEAIMEASRALQGEPSGL</sequence>
<dbReference type="EnsemblMetazoa" id="XM_001944580.5">
    <property type="protein sequence ID" value="XP_001944615.3"/>
    <property type="gene ID" value="LOC100165542"/>
</dbReference>
<dbReference type="GO" id="GO:0017080">
    <property type="term" value="F:sodium channel regulator activity"/>
    <property type="evidence" value="ECO:0007669"/>
    <property type="project" value="TreeGrafter"/>
</dbReference>
<keyword evidence="1" id="KW-0472">Membrane</keyword>
<feature type="transmembrane region" description="Helical" evidence="1">
    <location>
        <begin position="43"/>
        <end position="70"/>
    </location>
</feature>
<dbReference type="GeneID" id="100165542"/>
<accession>A0A8R1W396</accession>
<evidence type="ECO:0000313" key="2">
    <source>
        <dbReference type="EnsemblMetazoa" id="XP_001944615.3"/>
    </source>
</evidence>
<dbReference type="GO" id="GO:0005886">
    <property type="term" value="C:plasma membrane"/>
    <property type="evidence" value="ECO:0007669"/>
    <property type="project" value="TreeGrafter"/>
</dbReference>
<proteinExistence type="predicted"/>
<evidence type="ECO:0000256" key="1">
    <source>
        <dbReference type="SAM" id="Phobius"/>
    </source>
</evidence>
<reference evidence="2" key="2">
    <citation type="submission" date="2022-06" db="UniProtKB">
        <authorList>
            <consortium name="EnsemblMetazoa"/>
        </authorList>
    </citation>
    <scope>IDENTIFICATION</scope>
</reference>
<keyword evidence="1" id="KW-1133">Transmembrane helix</keyword>
<dbReference type="Pfam" id="PF16972">
    <property type="entry name" value="TipE"/>
    <property type="match status" value="2"/>
</dbReference>
<evidence type="ECO:0000313" key="3">
    <source>
        <dbReference type="Proteomes" id="UP000007819"/>
    </source>
</evidence>